<sequence>MKNIARLVLFFSLCFIIVFAVAGVLNYLQLSADAARTIPAGPPVKLAEFIATLRNIFPLLLYIIILMTLSYTVRRDIPLGVTLIGLFILAGGITLGLSLGLDTLESTGIGPGGLFPPSRPGAPAKTMGAPGLILSQGDTVMVVLGDPGKSGSSRVVSIPGRPLIYQEVPSGPNNTILALPPAPFRNENSYLMSGILVDSTLVAKQFSSRLKQGLFPFALYGAALIFLLISLRFVLDLSSWPLANLFSGALVFRGILAFQTFIDASAIQEFILKFFDNRIEAFFISPVIFTGIGIIVLIYTLLVSFVRSQGKPKGRILRNSRKKRRREVRQ</sequence>
<dbReference type="KEGG" id="tpi:TREPR_0068"/>
<dbReference type="AlphaFoldDB" id="F5YNC3"/>
<feature type="transmembrane region" description="Helical" evidence="1">
    <location>
        <begin position="282"/>
        <end position="306"/>
    </location>
</feature>
<dbReference type="OrthoDB" id="359333at2"/>
<accession>F5YNC3</accession>
<name>F5YNC3_TREPZ</name>
<feature type="transmembrane region" description="Helical" evidence="1">
    <location>
        <begin position="242"/>
        <end position="262"/>
    </location>
</feature>
<dbReference type="eggNOG" id="ENOG5031DD0">
    <property type="taxonomic scope" value="Bacteria"/>
</dbReference>
<organism evidence="2 3">
    <name type="scientific">Treponema primitia (strain ATCC BAA-887 / DSM 12427 / ZAS-2)</name>
    <dbReference type="NCBI Taxonomy" id="545694"/>
    <lineage>
        <taxon>Bacteria</taxon>
        <taxon>Pseudomonadati</taxon>
        <taxon>Spirochaetota</taxon>
        <taxon>Spirochaetia</taxon>
        <taxon>Spirochaetales</taxon>
        <taxon>Treponemataceae</taxon>
        <taxon>Treponema</taxon>
    </lineage>
</organism>
<keyword evidence="1" id="KW-0472">Membrane</keyword>
<protein>
    <submittedName>
        <fullName evidence="2">Putative membrane protein</fullName>
    </submittedName>
</protein>
<evidence type="ECO:0000313" key="3">
    <source>
        <dbReference type="Proteomes" id="UP000009223"/>
    </source>
</evidence>
<dbReference type="HOGENOM" id="CLU_915098_0_0_12"/>
<dbReference type="Proteomes" id="UP000009223">
    <property type="component" value="Chromosome"/>
</dbReference>
<feature type="transmembrane region" description="Helical" evidence="1">
    <location>
        <begin position="7"/>
        <end position="29"/>
    </location>
</feature>
<dbReference type="STRING" id="545694.TREPR_0068"/>
<keyword evidence="1" id="KW-0812">Transmembrane</keyword>
<feature type="transmembrane region" description="Helical" evidence="1">
    <location>
        <begin position="81"/>
        <end position="101"/>
    </location>
</feature>
<evidence type="ECO:0000313" key="2">
    <source>
        <dbReference type="EMBL" id="AEF84167.1"/>
    </source>
</evidence>
<dbReference type="EMBL" id="CP001843">
    <property type="protein sequence ID" value="AEF84167.1"/>
    <property type="molecule type" value="Genomic_DNA"/>
</dbReference>
<keyword evidence="3" id="KW-1185">Reference proteome</keyword>
<proteinExistence type="predicted"/>
<reference evidence="3" key="1">
    <citation type="submission" date="2009-12" db="EMBL/GenBank/DDBJ databases">
        <title>Complete sequence of Treponema primitia strain ZAS-2.</title>
        <authorList>
            <person name="Tetu S.G."/>
            <person name="Matson E."/>
            <person name="Ren Q."/>
            <person name="Seshadri R."/>
            <person name="Elbourne L."/>
            <person name="Hassan K.A."/>
            <person name="Durkin A."/>
            <person name="Radune D."/>
            <person name="Mohamoud Y."/>
            <person name="Shay R."/>
            <person name="Jin S."/>
            <person name="Zhang X."/>
            <person name="Lucey K."/>
            <person name="Ballor N.R."/>
            <person name="Ottesen E."/>
            <person name="Rosenthal R."/>
            <person name="Allen A."/>
            <person name="Leadbetter J.R."/>
            <person name="Paulsen I.T."/>
        </authorList>
    </citation>
    <scope>NUCLEOTIDE SEQUENCE [LARGE SCALE GENOMIC DNA]</scope>
    <source>
        <strain evidence="3">ATCC BAA-887 / DSM 12427 / ZAS-2</strain>
    </source>
</reference>
<feature type="transmembrane region" description="Helical" evidence="1">
    <location>
        <begin position="49"/>
        <end position="69"/>
    </location>
</feature>
<feature type="transmembrane region" description="Helical" evidence="1">
    <location>
        <begin position="214"/>
        <end position="235"/>
    </location>
</feature>
<reference evidence="2 3" key="2">
    <citation type="journal article" date="2011" name="ISME J.">
        <title>RNA-seq reveals cooperative metabolic interactions between two termite-gut spirochete species in co-culture.</title>
        <authorList>
            <person name="Rosenthal A.Z."/>
            <person name="Matson E.G."/>
            <person name="Eldar A."/>
            <person name="Leadbetter J.R."/>
        </authorList>
    </citation>
    <scope>NUCLEOTIDE SEQUENCE [LARGE SCALE GENOMIC DNA]</scope>
    <source>
        <strain evidence="3">ATCC BAA-887 / DSM 12427 / ZAS-2</strain>
    </source>
</reference>
<dbReference type="RefSeq" id="WP_015706391.1">
    <property type="nucleotide sequence ID" value="NC_015578.1"/>
</dbReference>
<gene>
    <name evidence="2" type="ordered locus">TREPR_0068</name>
</gene>
<keyword evidence="1" id="KW-1133">Transmembrane helix</keyword>
<evidence type="ECO:0000256" key="1">
    <source>
        <dbReference type="SAM" id="Phobius"/>
    </source>
</evidence>